<protein>
    <submittedName>
        <fullName evidence="2">Uncharacterized protein</fullName>
    </submittedName>
</protein>
<feature type="compositionally biased region" description="Basic and acidic residues" evidence="1">
    <location>
        <begin position="112"/>
        <end position="142"/>
    </location>
</feature>
<evidence type="ECO:0000313" key="2">
    <source>
        <dbReference type="EMBL" id="GFO25709.1"/>
    </source>
</evidence>
<evidence type="ECO:0000313" key="3">
    <source>
        <dbReference type="Proteomes" id="UP000735302"/>
    </source>
</evidence>
<proteinExistence type="predicted"/>
<accession>A0AAV4C4U4</accession>
<name>A0AAV4C4U4_9GAST</name>
<dbReference type="EMBL" id="BLXT01005772">
    <property type="protein sequence ID" value="GFO25709.1"/>
    <property type="molecule type" value="Genomic_DNA"/>
</dbReference>
<keyword evidence="3" id="KW-1185">Reference proteome</keyword>
<dbReference type="AlphaFoldDB" id="A0AAV4C4U4"/>
<feature type="compositionally biased region" description="Basic residues" evidence="1">
    <location>
        <begin position="101"/>
        <end position="111"/>
    </location>
</feature>
<organism evidence="2 3">
    <name type="scientific">Plakobranchus ocellatus</name>
    <dbReference type="NCBI Taxonomy" id="259542"/>
    <lineage>
        <taxon>Eukaryota</taxon>
        <taxon>Metazoa</taxon>
        <taxon>Spiralia</taxon>
        <taxon>Lophotrochozoa</taxon>
        <taxon>Mollusca</taxon>
        <taxon>Gastropoda</taxon>
        <taxon>Heterobranchia</taxon>
        <taxon>Euthyneura</taxon>
        <taxon>Panpulmonata</taxon>
        <taxon>Sacoglossa</taxon>
        <taxon>Placobranchoidea</taxon>
        <taxon>Plakobranchidae</taxon>
        <taxon>Plakobranchus</taxon>
    </lineage>
</organism>
<reference evidence="2 3" key="1">
    <citation type="journal article" date="2021" name="Elife">
        <title>Chloroplast acquisition without the gene transfer in kleptoplastic sea slugs, Plakobranchus ocellatus.</title>
        <authorList>
            <person name="Maeda T."/>
            <person name="Takahashi S."/>
            <person name="Yoshida T."/>
            <person name="Shimamura S."/>
            <person name="Takaki Y."/>
            <person name="Nagai Y."/>
            <person name="Toyoda A."/>
            <person name="Suzuki Y."/>
            <person name="Arimoto A."/>
            <person name="Ishii H."/>
            <person name="Satoh N."/>
            <person name="Nishiyama T."/>
            <person name="Hasebe M."/>
            <person name="Maruyama T."/>
            <person name="Minagawa J."/>
            <person name="Obokata J."/>
            <person name="Shigenobu S."/>
        </authorList>
    </citation>
    <scope>NUCLEOTIDE SEQUENCE [LARGE SCALE GENOMIC DNA]</scope>
</reference>
<comment type="caution">
    <text evidence="2">The sequence shown here is derived from an EMBL/GenBank/DDBJ whole genome shotgun (WGS) entry which is preliminary data.</text>
</comment>
<evidence type="ECO:0000256" key="1">
    <source>
        <dbReference type="SAM" id="MobiDB-lite"/>
    </source>
</evidence>
<feature type="region of interest" description="Disordered" evidence="1">
    <location>
        <begin position="101"/>
        <end position="156"/>
    </location>
</feature>
<sequence length="156" mass="18371">MLLTCLDSLIVDIETIKKNTGPLVSELRLLDCHRFIRNYLFGQFYLQPKRYLASFHFPQHLDKRSKRTHKRNSKRFSEGFAEQTAEDLYKKWWRMRRAGNKNTQRRWPKMRRGGDRGRVGEIVKTSRRDGRLRTEEITKTRTGDGGGRAGETAQDA</sequence>
<dbReference type="Proteomes" id="UP000735302">
    <property type="component" value="Unassembled WGS sequence"/>
</dbReference>
<gene>
    <name evidence="2" type="ORF">PoB_005221400</name>
</gene>